<protein>
    <submittedName>
        <fullName evidence="7">Lipid II:glycine glycyltransferase (Peptidoglycan interpeptide bridge formation enzyme)</fullName>
    </submittedName>
</protein>
<dbReference type="GO" id="GO:0008360">
    <property type="term" value="P:regulation of cell shape"/>
    <property type="evidence" value="ECO:0007669"/>
    <property type="project" value="UniProtKB-KW"/>
</dbReference>
<sequence>MQATELTLADKERFNAFIAMHPKGHVLQTWQWGDVKAKTGWQPYRLVVEEGGQIRAAVSILKRRLPVIGKHIFYAPRGPVVDPADRAAADLLLQAVERLAQREDAIFLKIDPDITTPNPVWSQYLQDQQFQRVDTGEGFEGVQPRYVFRLDISDDLDKVFARFHQKTRYNIRLAEKRGVVIDDQVGKEELPVFYQVLKETCERDNFLVRSYSYFEDMWDNLVEQGLGKLFLARYEGQVIAGTLALINGKTAWYLYGASSNQYRNVMPNYLIQWKMINWAKANGCNLYDFRGVPGHVGEDHPLYGLVRFKKGFNGDYVEFIGEYDRVYQPLMYRFWNFAEPLYQNTVRKLLVRKK</sequence>
<evidence type="ECO:0000256" key="2">
    <source>
        <dbReference type="ARBA" id="ARBA00022679"/>
    </source>
</evidence>
<dbReference type="GO" id="GO:0071555">
    <property type="term" value="P:cell wall organization"/>
    <property type="evidence" value="ECO:0007669"/>
    <property type="project" value="UniProtKB-KW"/>
</dbReference>
<comment type="caution">
    <text evidence="7">The sequence shown here is derived from an EMBL/GenBank/DDBJ whole genome shotgun (WGS) entry which is preliminary data.</text>
</comment>
<keyword evidence="3" id="KW-0133">Cell shape</keyword>
<dbReference type="PROSITE" id="PS51191">
    <property type="entry name" value="FEMABX"/>
    <property type="match status" value="1"/>
</dbReference>
<dbReference type="PANTHER" id="PTHR36174:SF1">
    <property type="entry name" value="LIPID II:GLYCINE GLYCYLTRANSFERASE"/>
    <property type="match status" value="1"/>
</dbReference>
<dbReference type="Gene3D" id="3.40.630.30">
    <property type="match status" value="2"/>
</dbReference>
<dbReference type="InterPro" id="IPR016181">
    <property type="entry name" value="Acyl_CoA_acyltransferase"/>
</dbReference>
<evidence type="ECO:0000256" key="1">
    <source>
        <dbReference type="ARBA" id="ARBA00009943"/>
    </source>
</evidence>
<gene>
    <name evidence="7" type="ORF">EDD73_10688</name>
</gene>
<comment type="similarity">
    <text evidence="1">Belongs to the FemABX family.</text>
</comment>
<dbReference type="Pfam" id="PF02388">
    <property type="entry name" value="FemAB"/>
    <property type="match status" value="2"/>
</dbReference>
<accession>A0A4R2RPY4</accession>
<evidence type="ECO:0000256" key="4">
    <source>
        <dbReference type="ARBA" id="ARBA00022984"/>
    </source>
</evidence>
<dbReference type="GO" id="GO:0009252">
    <property type="term" value="P:peptidoglycan biosynthetic process"/>
    <property type="evidence" value="ECO:0007669"/>
    <property type="project" value="UniProtKB-KW"/>
</dbReference>
<dbReference type="EMBL" id="SLXT01000006">
    <property type="protein sequence ID" value="TCP65204.1"/>
    <property type="molecule type" value="Genomic_DNA"/>
</dbReference>
<dbReference type="RefSeq" id="WP_131918619.1">
    <property type="nucleotide sequence ID" value="NZ_JAOQNU010000006.1"/>
</dbReference>
<organism evidence="7 8">
    <name type="scientific">Heliophilum fasciatum</name>
    <dbReference type="NCBI Taxonomy" id="35700"/>
    <lineage>
        <taxon>Bacteria</taxon>
        <taxon>Bacillati</taxon>
        <taxon>Bacillota</taxon>
        <taxon>Clostridia</taxon>
        <taxon>Eubacteriales</taxon>
        <taxon>Heliobacteriaceae</taxon>
        <taxon>Heliophilum</taxon>
    </lineage>
</organism>
<evidence type="ECO:0000313" key="8">
    <source>
        <dbReference type="Proteomes" id="UP000294813"/>
    </source>
</evidence>
<dbReference type="OrthoDB" id="9785911at2"/>
<keyword evidence="2 7" id="KW-0808">Transferase</keyword>
<name>A0A4R2RPY4_9FIRM</name>
<evidence type="ECO:0000256" key="5">
    <source>
        <dbReference type="ARBA" id="ARBA00023315"/>
    </source>
</evidence>
<dbReference type="GO" id="GO:0016755">
    <property type="term" value="F:aminoacyltransferase activity"/>
    <property type="evidence" value="ECO:0007669"/>
    <property type="project" value="InterPro"/>
</dbReference>
<proteinExistence type="inferred from homology"/>
<dbReference type="SUPFAM" id="SSF55729">
    <property type="entry name" value="Acyl-CoA N-acyltransferases (Nat)"/>
    <property type="match status" value="2"/>
</dbReference>
<dbReference type="AlphaFoldDB" id="A0A4R2RPY4"/>
<reference evidence="7 8" key="1">
    <citation type="submission" date="2019-03" db="EMBL/GenBank/DDBJ databases">
        <title>Genomic Encyclopedia of Type Strains, Phase IV (KMG-IV): sequencing the most valuable type-strain genomes for metagenomic binning, comparative biology and taxonomic classification.</title>
        <authorList>
            <person name="Goeker M."/>
        </authorList>
    </citation>
    <scope>NUCLEOTIDE SEQUENCE [LARGE SCALE GENOMIC DNA]</scope>
    <source>
        <strain evidence="7 8">DSM 11170</strain>
    </source>
</reference>
<evidence type="ECO:0000313" key="7">
    <source>
        <dbReference type="EMBL" id="TCP65204.1"/>
    </source>
</evidence>
<evidence type="ECO:0000256" key="3">
    <source>
        <dbReference type="ARBA" id="ARBA00022960"/>
    </source>
</evidence>
<keyword evidence="4" id="KW-0573">Peptidoglycan synthesis</keyword>
<keyword evidence="5" id="KW-0012">Acyltransferase</keyword>
<dbReference type="Proteomes" id="UP000294813">
    <property type="component" value="Unassembled WGS sequence"/>
</dbReference>
<dbReference type="PANTHER" id="PTHR36174">
    <property type="entry name" value="LIPID II:GLYCINE GLYCYLTRANSFERASE"/>
    <property type="match status" value="1"/>
</dbReference>
<keyword evidence="8" id="KW-1185">Reference proteome</keyword>
<keyword evidence="6" id="KW-0961">Cell wall biogenesis/degradation</keyword>
<evidence type="ECO:0000256" key="6">
    <source>
        <dbReference type="ARBA" id="ARBA00023316"/>
    </source>
</evidence>
<dbReference type="InterPro" id="IPR003447">
    <property type="entry name" value="FEMABX"/>
</dbReference>
<dbReference type="InterPro" id="IPR050644">
    <property type="entry name" value="PG_Glycine_Bridge_Synth"/>
</dbReference>